<dbReference type="GO" id="GO:0016747">
    <property type="term" value="F:acyltransferase activity, transferring groups other than amino-acyl groups"/>
    <property type="evidence" value="ECO:0007669"/>
    <property type="project" value="InterPro"/>
</dbReference>
<proteinExistence type="predicted"/>
<dbReference type="GeneID" id="19941735"/>
<dbReference type="eggNOG" id="ENOG502SAET">
    <property type="taxonomic scope" value="Eukaryota"/>
</dbReference>
<dbReference type="SUPFAM" id="SSF55729">
    <property type="entry name" value="Acyl-CoA N-acyltransferases (Nat)"/>
    <property type="match status" value="1"/>
</dbReference>
<feature type="domain" description="N-acetyltransferase" evidence="1">
    <location>
        <begin position="9"/>
        <end position="158"/>
    </location>
</feature>
<gene>
    <name evidence="2" type="ORF">SDRG_01008</name>
</gene>
<dbReference type="InterPro" id="IPR000182">
    <property type="entry name" value="GNAT_dom"/>
</dbReference>
<dbReference type="RefSeq" id="XP_008604737.1">
    <property type="nucleotide sequence ID" value="XM_008606515.1"/>
</dbReference>
<dbReference type="STRING" id="1156394.T0SA33"/>
<sequence length="162" mass="17537">MTAINWVCKPFAKLSATTLYDILHVRCAVFVVEQRCAYLDADNIDKTPTCLHLVGTGADNHAIAAYARLLGPGTKGPTQKHTIISRVVTSPAYRGSGVGKTLMTKAIEACDHTWPNTPILLNAQARLAPFYSSLGFVQTSELYTEDGIEAVDMLRDSPAKQG</sequence>
<dbReference type="Pfam" id="PF13673">
    <property type="entry name" value="Acetyltransf_10"/>
    <property type="match status" value="1"/>
</dbReference>
<evidence type="ECO:0000259" key="1">
    <source>
        <dbReference type="PROSITE" id="PS51186"/>
    </source>
</evidence>
<reference evidence="2 3" key="1">
    <citation type="submission" date="2012-04" db="EMBL/GenBank/DDBJ databases">
        <title>The Genome Sequence of Saprolegnia declina VS20.</title>
        <authorList>
            <consortium name="The Broad Institute Genome Sequencing Platform"/>
            <person name="Russ C."/>
            <person name="Nusbaum C."/>
            <person name="Tyler B."/>
            <person name="van West P."/>
            <person name="Dieguez-Uribeondo J."/>
            <person name="de Bruijn I."/>
            <person name="Tripathy S."/>
            <person name="Jiang R."/>
            <person name="Young S.K."/>
            <person name="Zeng Q."/>
            <person name="Gargeya S."/>
            <person name="Fitzgerald M."/>
            <person name="Haas B."/>
            <person name="Abouelleil A."/>
            <person name="Alvarado L."/>
            <person name="Arachchi H.M."/>
            <person name="Berlin A."/>
            <person name="Chapman S.B."/>
            <person name="Goldberg J."/>
            <person name="Griggs A."/>
            <person name="Gujja S."/>
            <person name="Hansen M."/>
            <person name="Howarth C."/>
            <person name="Imamovic A."/>
            <person name="Larimer J."/>
            <person name="McCowen C."/>
            <person name="Montmayeur A."/>
            <person name="Murphy C."/>
            <person name="Neiman D."/>
            <person name="Pearson M."/>
            <person name="Priest M."/>
            <person name="Roberts A."/>
            <person name="Saif S."/>
            <person name="Shea T."/>
            <person name="Sisk P."/>
            <person name="Sykes S."/>
            <person name="Wortman J."/>
            <person name="Nusbaum C."/>
            <person name="Birren B."/>
        </authorList>
    </citation>
    <scope>NUCLEOTIDE SEQUENCE [LARGE SCALE GENOMIC DNA]</scope>
    <source>
        <strain evidence="2 3">VS20</strain>
    </source>
</reference>
<dbReference type="CDD" id="cd04301">
    <property type="entry name" value="NAT_SF"/>
    <property type="match status" value="1"/>
</dbReference>
<dbReference type="OrthoDB" id="329272at2759"/>
<dbReference type="VEuPathDB" id="FungiDB:SDRG_01008"/>
<keyword evidence="3" id="KW-1185">Reference proteome</keyword>
<dbReference type="InParanoid" id="T0SA33"/>
<protein>
    <recommendedName>
        <fullName evidence="1">N-acetyltransferase domain-containing protein</fullName>
    </recommendedName>
</protein>
<accession>T0SA33</accession>
<dbReference type="EMBL" id="JH767133">
    <property type="protein sequence ID" value="EQC42168.1"/>
    <property type="molecule type" value="Genomic_DNA"/>
</dbReference>
<name>T0SA33_SAPDV</name>
<dbReference type="Gene3D" id="3.40.630.30">
    <property type="match status" value="1"/>
</dbReference>
<dbReference type="InterPro" id="IPR016181">
    <property type="entry name" value="Acyl_CoA_acyltransferase"/>
</dbReference>
<dbReference type="AlphaFoldDB" id="T0SA33"/>
<dbReference type="OMA" id="ITTDSCY"/>
<organism evidence="2 3">
    <name type="scientific">Saprolegnia diclina (strain VS20)</name>
    <dbReference type="NCBI Taxonomy" id="1156394"/>
    <lineage>
        <taxon>Eukaryota</taxon>
        <taxon>Sar</taxon>
        <taxon>Stramenopiles</taxon>
        <taxon>Oomycota</taxon>
        <taxon>Saprolegniomycetes</taxon>
        <taxon>Saprolegniales</taxon>
        <taxon>Saprolegniaceae</taxon>
        <taxon>Saprolegnia</taxon>
    </lineage>
</organism>
<evidence type="ECO:0000313" key="3">
    <source>
        <dbReference type="Proteomes" id="UP000030762"/>
    </source>
</evidence>
<dbReference type="Proteomes" id="UP000030762">
    <property type="component" value="Unassembled WGS sequence"/>
</dbReference>
<evidence type="ECO:0000313" key="2">
    <source>
        <dbReference type="EMBL" id="EQC42168.1"/>
    </source>
</evidence>
<dbReference type="PROSITE" id="PS51186">
    <property type="entry name" value="GNAT"/>
    <property type="match status" value="1"/>
</dbReference>